<comment type="function">
    <text evidence="6">Choline transporter.</text>
</comment>
<evidence type="ECO:0000256" key="1">
    <source>
        <dbReference type="ARBA" id="ARBA00004141"/>
    </source>
</evidence>
<keyword evidence="3 6" id="KW-0812">Transmembrane</keyword>
<dbReference type="AlphaFoldDB" id="A0A6A3C0G6"/>
<keyword evidence="4 6" id="KW-1133">Transmembrane helix</keyword>
<organism evidence="7 8">
    <name type="scientific">Hibiscus syriacus</name>
    <name type="common">Rose of Sharon</name>
    <dbReference type="NCBI Taxonomy" id="106335"/>
    <lineage>
        <taxon>Eukaryota</taxon>
        <taxon>Viridiplantae</taxon>
        <taxon>Streptophyta</taxon>
        <taxon>Embryophyta</taxon>
        <taxon>Tracheophyta</taxon>
        <taxon>Spermatophyta</taxon>
        <taxon>Magnoliopsida</taxon>
        <taxon>eudicotyledons</taxon>
        <taxon>Gunneridae</taxon>
        <taxon>Pentapetalae</taxon>
        <taxon>rosids</taxon>
        <taxon>malvids</taxon>
        <taxon>Malvales</taxon>
        <taxon>Malvaceae</taxon>
        <taxon>Malvoideae</taxon>
        <taxon>Hibiscus</taxon>
    </lineage>
</organism>
<evidence type="ECO:0000256" key="5">
    <source>
        <dbReference type="ARBA" id="ARBA00023136"/>
    </source>
</evidence>
<name>A0A6A3C0G6_HIBSY</name>
<feature type="transmembrane region" description="Helical" evidence="6">
    <location>
        <begin position="400"/>
        <end position="418"/>
    </location>
</feature>
<evidence type="ECO:0000256" key="2">
    <source>
        <dbReference type="ARBA" id="ARBA00007168"/>
    </source>
</evidence>
<evidence type="ECO:0000256" key="6">
    <source>
        <dbReference type="RuleBase" id="RU368066"/>
    </source>
</evidence>
<evidence type="ECO:0000256" key="3">
    <source>
        <dbReference type="ARBA" id="ARBA00022692"/>
    </source>
</evidence>
<evidence type="ECO:0000313" key="7">
    <source>
        <dbReference type="EMBL" id="KAE8721158.1"/>
    </source>
</evidence>
<accession>A0A6A3C0G6</accession>
<sequence length="455" mass="49920">MDRARGSNLQNNNSKQIEEQRIQSTAIVKVQEPSIKIEPTVGGQLLRKLFQIIFYIQLFLLSILIIALTIRGLIYAAGGTDRFDPKQWYPPLLVSIASGGIVSFVWQSIAFHYPSNSIKSAFWLTPLLTCALGVLHILIGSSLSLAAGTIAIVSGVIQSLYACWVNSRFDYASKILEVSTSVPPDKTTAFVIVSTITCLAYSSFSVAGIGGATATGTDLDVLFIVLILLSFTWSMQVIKNMLYVTISRVRYMTFACGVDTDTRSAFRDTLKHLVGSVCIGSAFVPVIGTIRGSARAVNLVAGDNDEFLFSCADCYSGFASTLITYGNRWGFVHVGVYNKGFIQASADIWEMFKREELITLIDSDLTGVFCFLSGVTVGSISGIIGGTWELIMHKSYATEVSIYAFFIGYFMCRIALAWQQASVSAYYVAYAENPQSARFDATIPVRLEQLHRFKV</sequence>
<feature type="transmembrane region" description="Helical" evidence="6">
    <location>
        <begin position="52"/>
        <end position="76"/>
    </location>
</feature>
<feature type="transmembrane region" description="Helical" evidence="6">
    <location>
        <begin position="221"/>
        <end position="242"/>
    </location>
</feature>
<feature type="transmembrane region" description="Helical" evidence="6">
    <location>
        <begin position="365"/>
        <end position="388"/>
    </location>
</feature>
<dbReference type="PANTHER" id="PTHR12385:SF84">
    <property type="entry name" value="CHOLINE TRANSPORTER-LIKE PROTEIN"/>
    <property type="match status" value="1"/>
</dbReference>
<feature type="transmembrane region" description="Helical" evidence="6">
    <location>
        <begin position="121"/>
        <end position="139"/>
    </location>
</feature>
<dbReference type="InterPro" id="IPR007603">
    <property type="entry name" value="Choline_transptr-like"/>
</dbReference>
<evidence type="ECO:0000313" key="8">
    <source>
        <dbReference type="Proteomes" id="UP000436088"/>
    </source>
</evidence>
<dbReference type="OrthoDB" id="44736at2759"/>
<feature type="transmembrane region" description="Helical" evidence="6">
    <location>
        <begin position="145"/>
        <end position="166"/>
    </location>
</feature>
<dbReference type="GO" id="GO:0022857">
    <property type="term" value="F:transmembrane transporter activity"/>
    <property type="evidence" value="ECO:0007669"/>
    <property type="project" value="UniProtKB-UniRule"/>
</dbReference>
<keyword evidence="8" id="KW-1185">Reference proteome</keyword>
<reference evidence="7" key="1">
    <citation type="submission" date="2019-09" db="EMBL/GenBank/DDBJ databases">
        <title>Draft genome information of white flower Hibiscus syriacus.</title>
        <authorList>
            <person name="Kim Y.-M."/>
        </authorList>
    </citation>
    <scope>NUCLEOTIDE SEQUENCE [LARGE SCALE GENOMIC DNA]</scope>
    <source>
        <strain evidence="7">YM2019G1</strain>
    </source>
</reference>
<dbReference type="PANTHER" id="PTHR12385">
    <property type="entry name" value="CHOLINE TRANSPORTER-LIKE (SLC FAMILY 44)"/>
    <property type="match status" value="1"/>
</dbReference>
<protein>
    <recommendedName>
        <fullName evidence="6">Choline transporter-like protein</fullName>
    </recommendedName>
</protein>
<feature type="transmembrane region" description="Helical" evidence="6">
    <location>
        <begin position="88"/>
        <end position="109"/>
    </location>
</feature>
<comment type="subcellular location">
    <subcellularLocation>
        <location evidence="6">Cell membrane</location>
        <topology evidence="6">Multi-pass membrane protein</topology>
    </subcellularLocation>
    <subcellularLocation>
        <location evidence="1">Membrane</location>
        <topology evidence="1">Multi-pass membrane protein</topology>
    </subcellularLocation>
</comment>
<comment type="similarity">
    <text evidence="2 6">Belongs to the CTL (choline transporter-like) family.</text>
</comment>
<dbReference type="EMBL" id="VEPZ02000638">
    <property type="protein sequence ID" value="KAE8721158.1"/>
    <property type="molecule type" value="Genomic_DNA"/>
</dbReference>
<keyword evidence="5 6" id="KW-0472">Membrane</keyword>
<dbReference type="Pfam" id="PF04515">
    <property type="entry name" value="Choline_transpo"/>
    <property type="match status" value="1"/>
</dbReference>
<proteinExistence type="inferred from homology"/>
<dbReference type="Proteomes" id="UP000436088">
    <property type="component" value="Unassembled WGS sequence"/>
</dbReference>
<gene>
    <name evidence="7" type="ORF">F3Y22_tig00016637pilonHSYRG00025</name>
</gene>
<evidence type="ECO:0000256" key="4">
    <source>
        <dbReference type="ARBA" id="ARBA00022989"/>
    </source>
</evidence>
<feature type="transmembrane region" description="Helical" evidence="6">
    <location>
        <begin position="187"/>
        <end position="209"/>
    </location>
</feature>
<dbReference type="GO" id="GO:0005886">
    <property type="term" value="C:plasma membrane"/>
    <property type="evidence" value="ECO:0007669"/>
    <property type="project" value="UniProtKB-SubCell"/>
</dbReference>
<comment type="caution">
    <text evidence="7">The sequence shown here is derived from an EMBL/GenBank/DDBJ whole genome shotgun (WGS) entry which is preliminary data.</text>
</comment>